<dbReference type="EMBL" id="LT981265">
    <property type="protein sequence ID" value="SPC33233.1"/>
    <property type="molecule type" value="Genomic_DNA"/>
</dbReference>
<evidence type="ECO:0000313" key="2">
    <source>
        <dbReference type="EMBL" id="SPC33233.1"/>
    </source>
</evidence>
<dbReference type="RefSeq" id="WP_158648639.1">
    <property type="nucleotide sequence ID" value="NZ_LT981265.1"/>
</dbReference>
<reference evidence="3" key="1">
    <citation type="submission" date="2018-01" db="EMBL/GenBank/DDBJ databases">
        <authorList>
            <person name="Kerou L M."/>
        </authorList>
    </citation>
    <scope>NUCLEOTIDE SEQUENCE [LARGE SCALE GENOMIC DNA]</scope>
    <source>
        <strain evidence="3">SCU2</strain>
    </source>
</reference>
<dbReference type="AlphaFoldDB" id="A0A2K5ANL9"/>
<dbReference type="KEGG" id="ncv:NCAV_0033"/>
<keyword evidence="3" id="KW-1185">Reference proteome</keyword>
<sequence length="49" mass="5640">MAEPFIGTMYAMTAVFAAAVAVWFSIRAYRHSKMVEQEEEVREERTELG</sequence>
<dbReference type="GeneID" id="55636264"/>
<name>A0A2K5ANL9_9ARCH</name>
<organism evidence="2 3">
    <name type="scientific">Candidatus Nitrosocaldus cavascurensis</name>
    <dbReference type="NCBI Taxonomy" id="2058097"/>
    <lineage>
        <taxon>Archaea</taxon>
        <taxon>Nitrososphaerota</taxon>
        <taxon>Nitrososphaeria</taxon>
        <taxon>Candidatus Nitrosocaldales</taxon>
        <taxon>Candidatus Nitrosocaldaceae</taxon>
        <taxon>Candidatus Nitrosocaldus</taxon>
    </lineage>
</organism>
<keyword evidence="1" id="KW-0812">Transmembrane</keyword>
<evidence type="ECO:0008006" key="4">
    <source>
        <dbReference type="Google" id="ProtNLM"/>
    </source>
</evidence>
<feature type="transmembrane region" description="Helical" evidence="1">
    <location>
        <begin position="6"/>
        <end position="26"/>
    </location>
</feature>
<protein>
    <recommendedName>
        <fullName evidence="4">Heme exporter protein D</fullName>
    </recommendedName>
</protein>
<proteinExistence type="predicted"/>
<dbReference type="Proteomes" id="UP000236248">
    <property type="component" value="Chromosome NCAV"/>
</dbReference>
<keyword evidence="1" id="KW-1133">Transmembrane helix</keyword>
<evidence type="ECO:0000256" key="1">
    <source>
        <dbReference type="SAM" id="Phobius"/>
    </source>
</evidence>
<gene>
    <name evidence="2" type="ORF">NCAV_0033</name>
</gene>
<keyword evidence="1" id="KW-0472">Membrane</keyword>
<accession>A0A2K5ANL9</accession>
<evidence type="ECO:0000313" key="3">
    <source>
        <dbReference type="Proteomes" id="UP000236248"/>
    </source>
</evidence>